<dbReference type="Proteomes" id="UP001079535">
    <property type="component" value="Unassembled WGS sequence"/>
</dbReference>
<dbReference type="RefSeq" id="WP_268803533.1">
    <property type="nucleotide sequence ID" value="NZ_JAPRAY010000009.1"/>
</dbReference>
<protein>
    <submittedName>
        <fullName evidence="2">Uncharacterized protein</fullName>
    </submittedName>
</protein>
<evidence type="ECO:0000313" key="2">
    <source>
        <dbReference type="EMBL" id="MCZ0667466.1"/>
    </source>
</evidence>
<comment type="caution">
    <text evidence="2">The sequence shown here is derived from an EMBL/GenBank/DDBJ whole genome shotgun (WGS) entry which is preliminary data.</text>
</comment>
<feature type="compositionally biased region" description="Basic residues" evidence="1">
    <location>
        <begin position="160"/>
        <end position="171"/>
    </location>
</feature>
<evidence type="ECO:0000256" key="1">
    <source>
        <dbReference type="SAM" id="MobiDB-lite"/>
    </source>
</evidence>
<dbReference type="EMBL" id="JAPRAY010000009">
    <property type="protein sequence ID" value="MCZ0667466.1"/>
    <property type="molecule type" value="Genomic_DNA"/>
</dbReference>
<dbReference type="AlphaFoldDB" id="A0A9Q4EYT3"/>
<organism evidence="2 3">
    <name type="scientific">Mediterraneibacter gnavus</name>
    <name type="common">Ruminococcus gnavus</name>
    <dbReference type="NCBI Taxonomy" id="33038"/>
    <lineage>
        <taxon>Bacteria</taxon>
        <taxon>Bacillati</taxon>
        <taxon>Bacillota</taxon>
        <taxon>Clostridia</taxon>
        <taxon>Lachnospirales</taxon>
        <taxon>Lachnospiraceae</taxon>
        <taxon>Mediterraneibacter</taxon>
    </lineage>
</organism>
<gene>
    <name evidence="2" type="ORF">OZZ17_07900</name>
</gene>
<sequence>MARISFQVQPIPGEKKFKDFQENFETIMETLLYLQNAFPKIIEDLEDPEDRYGVDVIIAFDADHIETPDGQKGFGVFDTNTDRIYIAADVPEPEETLIETTAHEFMHYIQKIKGKPYSEEEAEHFAETVRYQVKRRITDTRAQTQPKKRHFKNPAQYIGSRKKRKKIVRGK</sequence>
<feature type="region of interest" description="Disordered" evidence="1">
    <location>
        <begin position="139"/>
        <end position="171"/>
    </location>
</feature>
<reference evidence="2" key="1">
    <citation type="submission" date="2022-11" db="EMBL/GenBank/DDBJ databases">
        <title>Temperate bacteriophages infecting mucin-degrading bacterium Ruminococcus gnavus from the human gut.</title>
        <authorList>
            <person name="Buttimer C."/>
        </authorList>
    </citation>
    <scope>NUCLEOTIDE SEQUENCE</scope>
    <source>
        <strain evidence="2">CCUG 49994</strain>
    </source>
</reference>
<accession>A0A9Q4EYT3</accession>
<name>A0A9Q4EYT3_MEDGN</name>
<proteinExistence type="predicted"/>
<evidence type="ECO:0000313" key="3">
    <source>
        <dbReference type="Proteomes" id="UP001079535"/>
    </source>
</evidence>